<accession>A0A2M7XBW7</accession>
<keyword evidence="7 14" id="KW-0227">DNA damage</keyword>
<dbReference type="AlphaFoldDB" id="A0A2M7XBW7"/>
<dbReference type="SUPFAM" id="SSF50249">
    <property type="entry name" value="Nucleic acid-binding proteins"/>
    <property type="match status" value="1"/>
</dbReference>
<evidence type="ECO:0000256" key="11">
    <source>
        <dbReference type="ARBA" id="ARBA00023204"/>
    </source>
</evidence>
<dbReference type="PIRSF" id="PIRSF001604">
    <property type="entry name" value="LigA"/>
    <property type="match status" value="1"/>
</dbReference>
<dbReference type="NCBIfam" id="TIGR00575">
    <property type="entry name" value="dnlj"/>
    <property type="match status" value="1"/>
</dbReference>
<name>A0A2M7XBW7_9BACT</name>
<dbReference type="Pfam" id="PF00533">
    <property type="entry name" value="BRCT"/>
    <property type="match status" value="1"/>
</dbReference>
<feature type="domain" description="BRCT" evidence="15">
    <location>
        <begin position="588"/>
        <end position="666"/>
    </location>
</feature>
<comment type="function">
    <text evidence="1 14">DNA ligase that catalyzes the formation of phosphodiester linkages between 5'-phosphoryl and 3'-hydroxyl groups in double-stranded DNA using NAD as a coenzyme and as the energy source for the reaction. It is essential for DNA replication and repair of damaged DNA.</text>
</comment>
<comment type="caution">
    <text evidence="16">The sequence shown here is derived from an EMBL/GenBank/DDBJ whole genome shotgun (WGS) entry which is preliminary data.</text>
</comment>
<dbReference type="Proteomes" id="UP000229385">
    <property type="component" value="Unassembled WGS sequence"/>
</dbReference>
<dbReference type="InterPro" id="IPR013840">
    <property type="entry name" value="DNAligase_N"/>
</dbReference>
<keyword evidence="8 14" id="KW-0862">Zinc</keyword>
<keyword evidence="9 14" id="KW-0460">Magnesium</keyword>
<feature type="binding site" evidence="14">
    <location>
        <position position="137"/>
    </location>
    <ligand>
        <name>NAD(+)</name>
        <dbReference type="ChEBI" id="CHEBI:57540"/>
    </ligand>
</feature>
<dbReference type="EC" id="6.5.1.2" evidence="2 14"/>
<evidence type="ECO:0000313" key="16">
    <source>
        <dbReference type="EMBL" id="PJA45206.1"/>
    </source>
</evidence>
<dbReference type="SMART" id="SM00278">
    <property type="entry name" value="HhH1"/>
    <property type="match status" value="4"/>
</dbReference>
<keyword evidence="14" id="KW-0464">Manganese</keyword>
<dbReference type="SUPFAM" id="SSF52113">
    <property type="entry name" value="BRCT domain"/>
    <property type="match status" value="1"/>
</dbReference>
<comment type="caution">
    <text evidence="14">Lacks conserved residue(s) required for the propagation of feature annotation.</text>
</comment>
<dbReference type="InterPro" id="IPR004150">
    <property type="entry name" value="NAD_DNA_ligase_OB"/>
</dbReference>
<dbReference type="InterPro" id="IPR036420">
    <property type="entry name" value="BRCT_dom_sf"/>
</dbReference>
<comment type="cofactor">
    <cofactor evidence="14">
        <name>Mg(2+)</name>
        <dbReference type="ChEBI" id="CHEBI:18420"/>
    </cofactor>
    <cofactor evidence="14">
        <name>Mn(2+)</name>
        <dbReference type="ChEBI" id="CHEBI:29035"/>
    </cofactor>
</comment>
<evidence type="ECO:0000256" key="2">
    <source>
        <dbReference type="ARBA" id="ARBA00012722"/>
    </source>
</evidence>
<dbReference type="Pfam" id="PF01653">
    <property type="entry name" value="DNA_ligase_aden"/>
    <property type="match status" value="1"/>
</dbReference>
<evidence type="ECO:0000256" key="8">
    <source>
        <dbReference type="ARBA" id="ARBA00022833"/>
    </source>
</evidence>
<keyword evidence="5 14" id="KW-0235">DNA replication</keyword>
<dbReference type="Gene3D" id="6.20.10.30">
    <property type="match status" value="1"/>
</dbReference>
<gene>
    <name evidence="14" type="primary">ligA</name>
    <name evidence="16" type="ORF">CO174_04225</name>
</gene>
<evidence type="ECO:0000256" key="5">
    <source>
        <dbReference type="ARBA" id="ARBA00022705"/>
    </source>
</evidence>
<dbReference type="GO" id="GO:0006281">
    <property type="term" value="P:DNA repair"/>
    <property type="evidence" value="ECO:0007669"/>
    <property type="project" value="UniProtKB-KW"/>
</dbReference>
<organism evidence="16 17">
    <name type="scientific">Candidatus Uhrbacteria bacterium CG_4_9_14_3_um_filter_50_9</name>
    <dbReference type="NCBI Taxonomy" id="1975035"/>
    <lineage>
        <taxon>Bacteria</taxon>
        <taxon>Candidatus Uhriibacteriota</taxon>
    </lineage>
</organism>
<evidence type="ECO:0000256" key="14">
    <source>
        <dbReference type="HAMAP-Rule" id="MF_01588"/>
    </source>
</evidence>
<dbReference type="SUPFAM" id="SSF47781">
    <property type="entry name" value="RuvA domain 2-like"/>
    <property type="match status" value="1"/>
</dbReference>
<dbReference type="SMART" id="SM00532">
    <property type="entry name" value="LIGANc"/>
    <property type="match status" value="1"/>
</dbReference>
<dbReference type="HAMAP" id="MF_01588">
    <property type="entry name" value="DNA_ligase_A"/>
    <property type="match status" value="1"/>
</dbReference>
<evidence type="ECO:0000256" key="1">
    <source>
        <dbReference type="ARBA" id="ARBA00004067"/>
    </source>
</evidence>
<dbReference type="FunFam" id="3.40.50.10190:FF:000054">
    <property type="entry name" value="DNA ligase"/>
    <property type="match status" value="1"/>
</dbReference>
<sequence>MTKTEAKKRIEQLKEVIAEHRYHYHVLDQATMSDAALDSLKHELYKLEQDYPEFITPDSPTQRVGGEPLPAFEKVTHERPMLSMEDVFSQEEFEAWQARLEKVGGRKVAALFCMPKLDGLAVSLVYEDGLLVTAATRGNGRVGENVTQNVKTIDSVPLRLRTPKGRPLPKRVEVRGEIYFPVKAFEALNDQLRKEGKPAFANPRNTAAGSIRQLDSKITASRKLAFVAWDLDADFGQTTMEDEWKLLKELGFVPVPESVLYDRVIDIEKHWQALQKKRETLGYWVDGMVVRVNDNQLYDELGVVGKTPRGLVAWKFPAEEATTIVKEIKWTVGRTGALTPVAVVEPTWIGGTTVQHASLHNLDEIDRLDVRVGDTVVLFKAGDIIPKIKEVVGGLRPKGAKKTVPPTTCPVCGSAAERREGEVALYCKNPRCFVQDRENILHAARAFEIDGLGPQTIASMLEQGIVATPADLFTVEAGELEGLEGFAELSAKKLVEEIRAHREISFPRFILALGIRNVGEQTAIDLAKHFETLPSLMQAPLETLKTVDGIGDIVAESVVAFFKEDHHQKLIEAYADNGVIVRSQKKTHHPEPLAGKTVVVTGTLETLSRDEAKELIRAAGGKASGSVSAKTDYVLAGENPGSKIEKAKELGVHVLSEAQFLAMLSG</sequence>
<dbReference type="InterPro" id="IPR041663">
    <property type="entry name" value="DisA/LigA_HHH"/>
</dbReference>
<dbReference type="Gene3D" id="3.30.470.30">
    <property type="entry name" value="DNA ligase/mRNA capping enzyme"/>
    <property type="match status" value="1"/>
</dbReference>
<dbReference type="EMBL" id="PFWU01000046">
    <property type="protein sequence ID" value="PJA45206.1"/>
    <property type="molecule type" value="Genomic_DNA"/>
</dbReference>
<dbReference type="PANTHER" id="PTHR23389">
    <property type="entry name" value="CHROMOSOME TRANSMISSION FIDELITY FACTOR 18"/>
    <property type="match status" value="1"/>
</dbReference>
<dbReference type="InterPro" id="IPR003583">
    <property type="entry name" value="Hlx-hairpin-Hlx_DNA-bd_motif"/>
</dbReference>
<dbReference type="InterPro" id="IPR001679">
    <property type="entry name" value="DNA_ligase"/>
</dbReference>
<keyword evidence="6 14" id="KW-0479">Metal-binding</keyword>
<dbReference type="PROSITE" id="PS50172">
    <property type="entry name" value="BRCT"/>
    <property type="match status" value="1"/>
</dbReference>
<keyword evidence="4 14" id="KW-0436">Ligase</keyword>
<feature type="binding site" evidence="14">
    <location>
        <position position="412"/>
    </location>
    <ligand>
        <name>Zn(2+)</name>
        <dbReference type="ChEBI" id="CHEBI:29105"/>
    </ligand>
</feature>
<dbReference type="InterPro" id="IPR012340">
    <property type="entry name" value="NA-bd_OB-fold"/>
</dbReference>
<dbReference type="PROSITE" id="PS01055">
    <property type="entry name" value="DNA_LIGASE_N1"/>
    <property type="match status" value="1"/>
</dbReference>
<evidence type="ECO:0000256" key="12">
    <source>
        <dbReference type="ARBA" id="ARBA00034005"/>
    </source>
</evidence>
<dbReference type="CDD" id="cd00114">
    <property type="entry name" value="LIGANc"/>
    <property type="match status" value="1"/>
</dbReference>
<evidence type="ECO:0000256" key="10">
    <source>
        <dbReference type="ARBA" id="ARBA00023027"/>
    </source>
</evidence>
<dbReference type="InterPro" id="IPR001357">
    <property type="entry name" value="BRCT_dom"/>
</dbReference>
<comment type="similarity">
    <text evidence="13 14">Belongs to the NAD-dependent DNA ligase family. LigA subfamily.</text>
</comment>
<dbReference type="InterPro" id="IPR013839">
    <property type="entry name" value="DNAligase_adenylation"/>
</dbReference>
<feature type="active site" description="N6-AMP-lysine intermediate" evidence="14">
    <location>
        <position position="116"/>
    </location>
</feature>
<dbReference type="Pfam" id="PF12826">
    <property type="entry name" value="HHH_2"/>
    <property type="match status" value="1"/>
</dbReference>
<protein>
    <recommendedName>
        <fullName evidence="3 14">DNA ligase</fullName>
        <ecNumber evidence="2 14">6.5.1.2</ecNumber>
    </recommendedName>
    <alternativeName>
        <fullName evidence="14">Polydeoxyribonucleotide synthase [NAD(+)]</fullName>
    </alternativeName>
</protein>
<keyword evidence="10 14" id="KW-0520">NAD</keyword>
<dbReference type="InterPro" id="IPR010994">
    <property type="entry name" value="RuvA_2-like"/>
</dbReference>
<dbReference type="FunFam" id="1.10.150.20:FF:000006">
    <property type="entry name" value="DNA ligase"/>
    <property type="match status" value="1"/>
</dbReference>
<feature type="binding site" evidence="14">
    <location>
        <position position="409"/>
    </location>
    <ligand>
        <name>Zn(2+)</name>
        <dbReference type="ChEBI" id="CHEBI:29105"/>
    </ligand>
</feature>
<dbReference type="PANTHER" id="PTHR23389:SF9">
    <property type="entry name" value="DNA LIGASE"/>
    <property type="match status" value="1"/>
</dbReference>
<keyword evidence="11 14" id="KW-0234">DNA repair</keyword>
<evidence type="ECO:0000256" key="3">
    <source>
        <dbReference type="ARBA" id="ARBA00013308"/>
    </source>
</evidence>
<proteinExistence type="inferred from homology"/>
<dbReference type="Pfam" id="PF03119">
    <property type="entry name" value="DNA_ligase_ZBD"/>
    <property type="match status" value="1"/>
</dbReference>
<dbReference type="SMART" id="SM00292">
    <property type="entry name" value="BRCT"/>
    <property type="match status" value="1"/>
</dbReference>
<comment type="catalytic activity">
    <reaction evidence="12 14">
        <text>NAD(+) + (deoxyribonucleotide)n-3'-hydroxyl + 5'-phospho-(deoxyribonucleotide)m = (deoxyribonucleotide)n+m + AMP + beta-nicotinamide D-nucleotide.</text>
        <dbReference type="EC" id="6.5.1.2"/>
    </reaction>
</comment>
<dbReference type="CDD" id="cd17748">
    <property type="entry name" value="BRCT_DNA_ligase_like"/>
    <property type="match status" value="1"/>
</dbReference>
<reference evidence="17" key="1">
    <citation type="submission" date="2017-09" db="EMBL/GenBank/DDBJ databases">
        <title>Depth-based differentiation of microbial function through sediment-hosted aquifers and enrichment of novel symbionts in the deep terrestrial subsurface.</title>
        <authorList>
            <person name="Probst A.J."/>
            <person name="Ladd B."/>
            <person name="Jarett J.K."/>
            <person name="Geller-Mcgrath D.E."/>
            <person name="Sieber C.M.K."/>
            <person name="Emerson J.B."/>
            <person name="Anantharaman K."/>
            <person name="Thomas B.C."/>
            <person name="Malmstrom R."/>
            <person name="Stieglmeier M."/>
            <person name="Klingl A."/>
            <person name="Woyke T."/>
            <person name="Ryan C.M."/>
            <person name="Banfield J.F."/>
        </authorList>
    </citation>
    <scope>NUCLEOTIDE SEQUENCE [LARGE SCALE GENOMIC DNA]</scope>
</reference>
<evidence type="ECO:0000313" key="17">
    <source>
        <dbReference type="Proteomes" id="UP000229385"/>
    </source>
</evidence>
<dbReference type="Gene3D" id="2.40.50.140">
    <property type="entry name" value="Nucleic acid-binding proteins"/>
    <property type="match status" value="1"/>
</dbReference>
<dbReference type="InterPro" id="IPR004149">
    <property type="entry name" value="Znf_DNAligase_C4"/>
</dbReference>
<dbReference type="GO" id="GO:0003911">
    <property type="term" value="F:DNA ligase (NAD+) activity"/>
    <property type="evidence" value="ECO:0007669"/>
    <property type="project" value="UniProtKB-UniRule"/>
</dbReference>
<dbReference type="FunFam" id="2.40.50.140:FF:000012">
    <property type="entry name" value="DNA ligase"/>
    <property type="match status" value="1"/>
</dbReference>
<dbReference type="GO" id="GO:0005829">
    <property type="term" value="C:cytosol"/>
    <property type="evidence" value="ECO:0007669"/>
    <property type="project" value="TreeGrafter"/>
</dbReference>
<evidence type="ECO:0000256" key="4">
    <source>
        <dbReference type="ARBA" id="ARBA00022598"/>
    </source>
</evidence>
<dbReference type="GO" id="GO:0003677">
    <property type="term" value="F:DNA binding"/>
    <property type="evidence" value="ECO:0007669"/>
    <property type="project" value="InterPro"/>
</dbReference>
<dbReference type="Gene3D" id="1.10.287.610">
    <property type="entry name" value="Helix hairpin bin"/>
    <property type="match status" value="1"/>
</dbReference>
<dbReference type="GO" id="GO:0006260">
    <property type="term" value="P:DNA replication"/>
    <property type="evidence" value="ECO:0007669"/>
    <property type="project" value="UniProtKB-KW"/>
</dbReference>
<feature type="binding site" evidence="14">
    <location>
        <begin position="83"/>
        <end position="84"/>
    </location>
    <ligand>
        <name>NAD(+)</name>
        <dbReference type="ChEBI" id="CHEBI:57540"/>
    </ligand>
</feature>
<feature type="binding site" evidence="14">
    <location>
        <position position="427"/>
    </location>
    <ligand>
        <name>Zn(2+)</name>
        <dbReference type="ChEBI" id="CHEBI:29105"/>
    </ligand>
</feature>
<dbReference type="InterPro" id="IPR018239">
    <property type="entry name" value="DNA_ligase_AS"/>
</dbReference>
<evidence type="ECO:0000256" key="7">
    <source>
        <dbReference type="ARBA" id="ARBA00022763"/>
    </source>
</evidence>
<dbReference type="SUPFAM" id="SSF56091">
    <property type="entry name" value="DNA ligase/mRNA capping enzyme, catalytic domain"/>
    <property type="match status" value="1"/>
</dbReference>
<dbReference type="NCBIfam" id="NF005932">
    <property type="entry name" value="PRK07956.1"/>
    <property type="match status" value="1"/>
</dbReference>
<dbReference type="Gene3D" id="1.10.150.20">
    <property type="entry name" value="5' to 3' exonuclease, C-terminal subdomain"/>
    <property type="match status" value="2"/>
</dbReference>
<feature type="binding site" evidence="14">
    <location>
        <position position="315"/>
    </location>
    <ligand>
        <name>NAD(+)</name>
        <dbReference type="ChEBI" id="CHEBI:57540"/>
    </ligand>
</feature>
<evidence type="ECO:0000256" key="13">
    <source>
        <dbReference type="ARBA" id="ARBA00060881"/>
    </source>
</evidence>
<dbReference type="Pfam" id="PF03120">
    <property type="entry name" value="OB_DNA_ligase"/>
    <property type="match status" value="1"/>
</dbReference>
<dbReference type="GO" id="GO:0046872">
    <property type="term" value="F:metal ion binding"/>
    <property type="evidence" value="ECO:0007669"/>
    <property type="project" value="UniProtKB-KW"/>
</dbReference>
<evidence type="ECO:0000259" key="15">
    <source>
        <dbReference type="PROSITE" id="PS50172"/>
    </source>
</evidence>
<evidence type="ECO:0000256" key="9">
    <source>
        <dbReference type="ARBA" id="ARBA00022842"/>
    </source>
</evidence>
<evidence type="ECO:0000256" key="6">
    <source>
        <dbReference type="ARBA" id="ARBA00022723"/>
    </source>
</evidence>
<dbReference type="Pfam" id="PF14520">
    <property type="entry name" value="HHH_5"/>
    <property type="match status" value="1"/>
</dbReference>
<dbReference type="Gene3D" id="3.40.50.10190">
    <property type="entry name" value="BRCT domain"/>
    <property type="match status" value="1"/>
</dbReference>
<feature type="binding site" evidence="14">
    <location>
        <position position="177"/>
    </location>
    <ligand>
        <name>NAD(+)</name>
        <dbReference type="ChEBI" id="CHEBI:57540"/>
    </ligand>
</feature>
<feature type="binding site" evidence="14">
    <location>
        <position position="432"/>
    </location>
    <ligand>
        <name>Zn(2+)</name>
        <dbReference type="ChEBI" id="CHEBI:29105"/>
    </ligand>
</feature>